<reference evidence="3" key="1">
    <citation type="submission" date="2015-03" db="EMBL/GenBank/DDBJ databases">
        <title>Luteipulveratus halotolerans sp. nov., a novel actinobacterium (Dermacoccaceae) from Sarawak, Malaysia.</title>
        <authorList>
            <person name="Juboi H."/>
            <person name="Basik A."/>
            <person name="Shamsul S.S."/>
            <person name="Arnold P."/>
            <person name="Schmitt E.K."/>
            <person name="Sanglier J.-J."/>
            <person name="Yeo T."/>
        </authorList>
    </citation>
    <scope>NUCLEOTIDE SEQUENCE [LARGE SCALE GENOMIC DNA]</scope>
    <source>
        <strain evidence="3">C296001</strain>
    </source>
</reference>
<feature type="transmembrane region" description="Helical" evidence="1">
    <location>
        <begin position="499"/>
        <end position="517"/>
    </location>
</feature>
<dbReference type="RefSeq" id="WP_050669042.1">
    <property type="nucleotide sequence ID" value="NZ_LAIR01000002.1"/>
</dbReference>
<keyword evidence="1" id="KW-0812">Transmembrane</keyword>
<feature type="transmembrane region" description="Helical" evidence="1">
    <location>
        <begin position="135"/>
        <end position="155"/>
    </location>
</feature>
<evidence type="ECO:0000313" key="2">
    <source>
        <dbReference type="EMBL" id="KNX36756.1"/>
    </source>
</evidence>
<proteinExistence type="predicted"/>
<dbReference type="STRING" id="1631356.VV01_05715"/>
<feature type="transmembrane region" description="Helical" evidence="1">
    <location>
        <begin position="333"/>
        <end position="350"/>
    </location>
</feature>
<evidence type="ECO:0000313" key="3">
    <source>
        <dbReference type="Proteomes" id="UP000037397"/>
    </source>
</evidence>
<dbReference type="EMBL" id="LAIR01000002">
    <property type="protein sequence ID" value="KNX36756.1"/>
    <property type="molecule type" value="Genomic_DNA"/>
</dbReference>
<name>A0A0L6CFZ9_9MICO</name>
<feature type="transmembrane region" description="Helical" evidence="1">
    <location>
        <begin position="537"/>
        <end position="555"/>
    </location>
</feature>
<feature type="transmembrane region" description="Helical" evidence="1">
    <location>
        <begin position="411"/>
        <end position="433"/>
    </location>
</feature>
<keyword evidence="1" id="KW-1133">Transmembrane helix</keyword>
<comment type="caution">
    <text evidence="2">The sequence shown here is derived from an EMBL/GenBank/DDBJ whole genome shotgun (WGS) entry which is preliminary data.</text>
</comment>
<evidence type="ECO:0000256" key="1">
    <source>
        <dbReference type="SAM" id="Phobius"/>
    </source>
</evidence>
<feature type="transmembrane region" description="Helical" evidence="1">
    <location>
        <begin position="225"/>
        <end position="247"/>
    </location>
</feature>
<feature type="transmembrane region" description="Helical" evidence="1">
    <location>
        <begin position="471"/>
        <end position="492"/>
    </location>
</feature>
<keyword evidence="3" id="KW-1185">Reference proteome</keyword>
<feature type="transmembrane region" description="Helical" evidence="1">
    <location>
        <begin position="104"/>
        <end position="123"/>
    </location>
</feature>
<feature type="transmembrane region" description="Helical" evidence="1">
    <location>
        <begin position="445"/>
        <end position="465"/>
    </location>
</feature>
<accession>A0A0L6CFZ9</accession>
<dbReference type="PATRIC" id="fig|1631356.3.peg.1088"/>
<feature type="transmembrane region" description="Helical" evidence="1">
    <location>
        <begin position="43"/>
        <end position="67"/>
    </location>
</feature>
<sequence length="753" mass="79533">MTTLTEARGWTRPVSRGLSIVAVLAAATVFVTCTILDSGGLPVLAALEALGAIALTQLFPGVLLWRCVRPREGWLVEDLACGLALGTGLTVPAQILGGTLDARWPAYAVPLGVAAVLLALPLTRGRIRTARWAPVPWWFGVVLGAASLLALPQLINFVTSHPVRWTVPTSASPDQQFHLALAGELLHRGPSGWPMVQGETLGYHWFGHAWLAQVSAATGLPLDEVLLRVAAFLMPLVIVAATAALALRLTSTAWAGAVAAVLVMAGAAFNPWGERIVSIPVNPESFTLGLSAPLLLCLVNLLTLRWRGLAERGSVVLVPLLTMVCAATKGSTVPVIIAGTGMAAVAMLLWRRDRLRLVALDLLLLVVALAVTLKVVFNGSAGGLTFDPVAAVNHTFFSGQVQGVDDVGAQVIAGVVTVVGGLTRALLGLCVVLRRRTVNGRLDPVAWLLLGAALGGSLVPALFIQPGMSQYYFTISAFPLAAVASAVGAVVLAERFGSAALRGWAVFGVLGGLAVWWLPTAVLGPVHIDDLASANRVLIGGVVTALVLGAAAAVFSRRRRPAAVLATATIAVIASGAVGSLMSLRTPVRQPPGPASVLARGVVTQGQIDAATYIRRHSGRHDVVMTNRHCTVPVPAPGEPCESRRFLVAGYSERQVLLEGWAYSPTIGRIAPEARTSLTHAFWNPSLQRLNDTFYTAPTAAARNLLWRKGVRWLYMDSAIRHKQRLAPFAQLRFTARDGTATAWKMIPPPRSS</sequence>
<organism evidence="2 3">
    <name type="scientific">Luteipulveratus halotolerans</name>
    <dbReference type="NCBI Taxonomy" id="1631356"/>
    <lineage>
        <taxon>Bacteria</taxon>
        <taxon>Bacillati</taxon>
        <taxon>Actinomycetota</taxon>
        <taxon>Actinomycetes</taxon>
        <taxon>Micrococcales</taxon>
        <taxon>Dermacoccaceae</taxon>
        <taxon>Luteipulveratus</taxon>
    </lineage>
</organism>
<dbReference type="AlphaFoldDB" id="A0A0L6CFZ9"/>
<dbReference type="Proteomes" id="UP000037397">
    <property type="component" value="Unassembled WGS sequence"/>
</dbReference>
<feature type="transmembrane region" description="Helical" evidence="1">
    <location>
        <begin position="18"/>
        <end position="37"/>
    </location>
</feature>
<gene>
    <name evidence="2" type="ORF">VV01_05715</name>
</gene>
<feature type="transmembrane region" description="Helical" evidence="1">
    <location>
        <begin position="254"/>
        <end position="273"/>
    </location>
</feature>
<feature type="transmembrane region" description="Helical" evidence="1">
    <location>
        <begin position="562"/>
        <end position="584"/>
    </location>
</feature>
<feature type="transmembrane region" description="Helical" evidence="1">
    <location>
        <begin position="357"/>
        <end position="377"/>
    </location>
</feature>
<protein>
    <submittedName>
        <fullName evidence="2">Uncharacterized protein</fullName>
    </submittedName>
</protein>
<keyword evidence="1" id="KW-0472">Membrane</keyword>
<dbReference type="OrthoDB" id="3855595at2"/>
<feature type="transmembrane region" description="Helical" evidence="1">
    <location>
        <begin position="79"/>
        <end position="98"/>
    </location>
</feature>